<comment type="caution">
    <text evidence="2">The sequence shown here is derived from an EMBL/GenBank/DDBJ whole genome shotgun (WGS) entry which is preliminary data.</text>
</comment>
<dbReference type="InterPro" id="IPR000717">
    <property type="entry name" value="PCI_dom"/>
</dbReference>
<dbReference type="InterPro" id="IPR045114">
    <property type="entry name" value="Csn12-like"/>
</dbReference>
<dbReference type="PANTHER" id="PTHR12732">
    <property type="entry name" value="UNCHARACTERIZED PROTEASOME COMPONENT REGION PCI-CONTAINING"/>
    <property type="match status" value="1"/>
</dbReference>
<reference evidence="2" key="1">
    <citation type="submission" date="2022-07" db="EMBL/GenBank/DDBJ databases">
        <title>Phylogenomic reconstructions and comparative analyses of Kickxellomycotina fungi.</title>
        <authorList>
            <person name="Reynolds N.K."/>
            <person name="Stajich J.E."/>
            <person name="Barry K."/>
            <person name="Grigoriev I.V."/>
            <person name="Crous P."/>
            <person name="Smith M.E."/>
        </authorList>
    </citation>
    <scope>NUCLEOTIDE SEQUENCE</scope>
    <source>
        <strain evidence="2">NBRC 105413</strain>
    </source>
</reference>
<dbReference type="GO" id="GO:0016973">
    <property type="term" value="P:poly(A)+ mRNA export from nucleus"/>
    <property type="evidence" value="ECO:0007669"/>
    <property type="project" value="TreeGrafter"/>
</dbReference>
<name>A0A9W8CL20_9FUNG</name>
<feature type="domain" description="PCI" evidence="1">
    <location>
        <begin position="210"/>
        <end position="398"/>
    </location>
</feature>
<gene>
    <name evidence="2" type="ORF">LPJ64_002444</name>
</gene>
<organism evidence="2 3">
    <name type="scientific">Coemansia asiatica</name>
    <dbReference type="NCBI Taxonomy" id="1052880"/>
    <lineage>
        <taxon>Eukaryota</taxon>
        <taxon>Fungi</taxon>
        <taxon>Fungi incertae sedis</taxon>
        <taxon>Zoopagomycota</taxon>
        <taxon>Kickxellomycotina</taxon>
        <taxon>Kickxellomycetes</taxon>
        <taxon>Kickxellales</taxon>
        <taxon>Kickxellaceae</taxon>
        <taxon>Coemansia</taxon>
    </lineage>
</organism>
<evidence type="ECO:0000313" key="3">
    <source>
        <dbReference type="Proteomes" id="UP001145021"/>
    </source>
</evidence>
<dbReference type="AlphaFoldDB" id="A0A9W8CL20"/>
<dbReference type="GO" id="GO:0003690">
    <property type="term" value="F:double-stranded DNA binding"/>
    <property type="evidence" value="ECO:0007669"/>
    <property type="project" value="InterPro"/>
</dbReference>
<dbReference type="GO" id="GO:0003723">
    <property type="term" value="F:RNA binding"/>
    <property type="evidence" value="ECO:0007669"/>
    <property type="project" value="InterPro"/>
</dbReference>
<dbReference type="GO" id="GO:0070390">
    <property type="term" value="C:transcription export complex 2"/>
    <property type="evidence" value="ECO:0007669"/>
    <property type="project" value="TreeGrafter"/>
</dbReference>
<sequence>MDTGYNSVANAIVNSAQEGFMFNDGQALARLFVFDNQTIDILGSKLANIDDFSPYTVLITDPIFEQFTAKYLSFVRDSQVAKPEESHGNLCRVAELFTALMTASQGNWLIPVLRPLALALCRSAQTTYQATREPGAFAQTASILLRILIDLLSDNSTPLEQSKKQGSLFVAGLLLRISLRTNAAPGAYASKTLEVKNLSSSPVFSARDRVSYNYWLGRYYLVCFFIDLARTSLQYAFDHCPAWHYHNKRAILRHLIAANMIRGHLPTQGLLDQYEMEPVYSQLCLHFRKGNLVGFQQTLIDNMEFFRSQGNYLILLERTEILIYRNALRRATRILTNSERGKTMPYKDILTVFRVSSQNYGMDFFEMESILASLISQKIVLGYLFHHQKVLNLSKKLPFPPLLSVGLLLNKS</sequence>
<evidence type="ECO:0000313" key="2">
    <source>
        <dbReference type="EMBL" id="KAJ1646021.1"/>
    </source>
</evidence>
<dbReference type="Gene3D" id="1.10.10.10">
    <property type="entry name" value="Winged helix-like DNA-binding domain superfamily/Winged helix DNA-binding domain"/>
    <property type="match status" value="1"/>
</dbReference>
<dbReference type="GO" id="GO:0000973">
    <property type="term" value="P:post-transcriptional tethering of RNA polymerase II gene DNA at nuclear periphery"/>
    <property type="evidence" value="ECO:0007669"/>
    <property type="project" value="TreeGrafter"/>
</dbReference>
<dbReference type="InterPro" id="IPR036388">
    <property type="entry name" value="WH-like_DNA-bd_sf"/>
</dbReference>
<evidence type="ECO:0000259" key="1">
    <source>
        <dbReference type="PROSITE" id="PS50250"/>
    </source>
</evidence>
<protein>
    <recommendedName>
        <fullName evidence="1">PCI domain-containing protein</fullName>
    </recommendedName>
</protein>
<dbReference type="SMART" id="SM00753">
    <property type="entry name" value="PAM"/>
    <property type="match status" value="1"/>
</dbReference>
<proteinExistence type="predicted"/>
<accession>A0A9W8CL20</accession>
<keyword evidence="3" id="KW-1185">Reference proteome</keyword>
<dbReference type="PANTHER" id="PTHR12732:SF8">
    <property type="entry name" value="NUCLEAR MRNA EXPORT PROTEIN THP1"/>
    <property type="match status" value="1"/>
</dbReference>
<dbReference type="EMBL" id="JANBOH010000078">
    <property type="protein sequence ID" value="KAJ1646021.1"/>
    <property type="molecule type" value="Genomic_DNA"/>
</dbReference>
<dbReference type="Pfam" id="PF01399">
    <property type="entry name" value="PCI"/>
    <property type="match status" value="1"/>
</dbReference>
<dbReference type="GO" id="GO:0006368">
    <property type="term" value="P:transcription elongation by RNA polymerase II"/>
    <property type="evidence" value="ECO:0007669"/>
    <property type="project" value="TreeGrafter"/>
</dbReference>
<dbReference type="PROSITE" id="PS50250">
    <property type="entry name" value="PCI"/>
    <property type="match status" value="1"/>
</dbReference>
<dbReference type="Proteomes" id="UP001145021">
    <property type="component" value="Unassembled WGS sequence"/>
</dbReference>